<keyword evidence="3" id="KW-0808">Transferase</keyword>
<evidence type="ECO:0000256" key="4">
    <source>
        <dbReference type="ARBA" id="ARBA00023268"/>
    </source>
</evidence>
<dbReference type="PANTHER" id="PTHR12176">
    <property type="entry name" value="SAM-DEPENDENT METHYLTRANSFERASE SUPERFAMILY PROTEIN"/>
    <property type="match status" value="1"/>
</dbReference>
<dbReference type="CDD" id="cd02440">
    <property type="entry name" value="AdoMet_MTases"/>
    <property type="match status" value="2"/>
</dbReference>
<dbReference type="GO" id="GO:0032259">
    <property type="term" value="P:methylation"/>
    <property type="evidence" value="ECO:0007669"/>
    <property type="project" value="UniProtKB-KW"/>
</dbReference>
<evidence type="ECO:0000256" key="3">
    <source>
        <dbReference type="ARBA" id="ARBA00022679"/>
    </source>
</evidence>
<dbReference type="EMBL" id="JBBCAQ010000022">
    <property type="protein sequence ID" value="KAK7591013.1"/>
    <property type="molecule type" value="Genomic_DNA"/>
</dbReference>
<evidence type="ECO:0000259" key="5">
    <source>
        <dbReference type="Pfam" id="PF08241"/>
    </source>
</evidence>
<evidence type="ECO:0000256" key="2">
    <source>
        <dbReference type="ARBA" id="ARBA00022603"/>
    </source>
</evidence>
<dbReference type="AlphaFoldDB" id="A0AAN9TGJ0"/>
<comment type="caution">
    <text evidence="6">The sequence shown here is derived from an EMBL/GenBank/DDBJ whole genome shotgun (WGS) entry which is preliminary data.</text>
</comment>
<accession>A0AAN9TGJ0</accession>
<evidence type="ECO:0000313" key="6">
    <source>
        <dbReference type="EMBL" id="KAK7591013.1"/>
    </source>
</evidence>
<dbReference type="GO" id="GO:0008757">
    <property type="term" value="F:S-adenosylmethionine-dependent methyltransferase activity"/>
    <property type="evidence" value="ECO:0007669"/>
    <property type="project" value="InterPro"/>
</dbReference>
<keyword evidence="2" id="KW-0489">Methyltransferase</keyword>
<dbReference type="Gene3D" id="3.40.50.150">
    <property type="entry name" value="Vaccinia Virus protein VP39"/>
    <property type="match status" value="2"/>
</dbReference>
<dbReference type="Proteomes" id="UP001367676">
    <property type="component" value="Unassembled WGS sequence"/>
</dbReference>
<keyword evidence="4" id="KW-0511">Multifunctional enzyme</keyword>
<dbReference type="PANTHER" id="PTHR12176:SF78">
    <property type="entry name" value="EEF1A LYSINE AND N-TERMINAL METHYLTRANSFERASE"/>
    <property type="match status" value="1"/>
</dbReference>
<dbReference type="InterPro" id="IPR029063">
    <property type="entry name" value="SAM-dependent_MTases_sf"/>
</dbReference>
<dbReference type="Pfam" id="PF01564">
    <property type="entry name" value="Spermine_synth"/>
    <property type="match status" value="1"/>
</dbReference>
<dbReference type="FunFam" id="3.40.50.150:FF:000110">
    <property type="entry name" value="methyltransferase-like protein 13 isoform X1"/>
    <property type="match status" value="1"/>
</dbReference>
<organism evidence="6 7">
    <name type="scientific">Parthenolecanium corni</name>
    <dbReference type="NCBI Taxonomy" id="536013"/>
    <lineage>
        <taxon>Eukaryota</taxon>
        <taxon>Metazoa</taxon>
        <taxon>Ecdysozoa</taxon>
        <taxon>Arthropoda</taxon>
        <taxon>Hexapoda</taxon>
        <taxon>Insecta</taxon>
        <taxon>Pterygota</taxon>
        <taxon>Neoptera</taxon>
        <taxon>Paraneoptera</taxon>
        <taxon>Hemiptera</taxon>
        <taxon>Sternorrhyncha</taxon>
        <taxon>Coccoidea</taxon>
        <taxon>Coccidae</taxon>
        <taxon>Parthenolecanium</taxon>
    </lineage>
</organism>
<dbReference type="InterPro" id="IPR051419">
    <property type="entry name" value="Lys/N-term_MeTrsfase_sf"/>
</dbReference>
<evidence type="ECO:0000256" key="1">
    <source>
        <dbReference type="ARBA" id="ARBA00008361"/>
    </source>
</evidence>
<feature type="domain" description="Methyltransferase type 11" evidence="5">
    <location>
        <begin position="54"/>
        <end position="158"/>
    </location>
</feature>
<dbReference type="SUPFAM" id="SSF53335">
    <property type="entry name" value="S-adenosyl-L-methionine-dependent methyltransferases"/>
    <property type="match status" value="2"/>
</dbReference>
<dbReference type="Pfam" id="PF08241">
    <property type="entry name" value="Methyltransf_11"/>
    <property type="match status" value="1"/>
</dbReference>
<comment type="similarity">
    <text evidence="1">Belongs to the methyltransferase superfamily.</text>
</comment>
<protein>
    <recommendedName>
        <fullName evidence="5">Methyltransferase type 11 domain-containing protein</fullName>
    </recommendedName>
</protein>
<gene>
    <name evidence="6" type="ORF">V9T40_002626</name>
</gene>
<sequence>MFILPRTNEDFLKTEYWDTFFKKRGKEAFEWYGEYQELCGVLHRYIKPADSILVIGCGNSTVSSNLYDLGYKKITNIDVSNVVIKRMQQKYGKSRPGMRYLRMDALDTEFENASYSVIFDKGTLDALFPDDTPDSTNRISRLFDEIDRLLKVGGRYVCITLLQEHILNFVIEYFSQKGWLLRVCRCVEVEKSRADGSRMPVFALVCTKIKKLPNIEPFFEISMDDDNVMRSSKENVVKTVRSIQDAEIVCSGLSKNCLTGAEKEAVIEIARPSDKSTRYTITVIDPEEPVNIEKMTFAAFVVPFGKENEWMFSSTEGRQILRQNCRADRVAMISMHEGHEYPDFKGIQEELTDTAIKLAPIGVTARGEKVMFLTMSVSSADDDSRNILARDESSFSGKFIVEDVIEDDEHYRRLIFLNRGNVIQSEVKLKKIGDKEEVDFNYVSCEYHIPLNIGISLAICESKKQKCEVLILGLGGGVLTTLIHKFFKQAYITAIEIDNKIYEVAKEHFCLKTDERLRVCIDDGLQYLTRSVKEGVKYDAIIFDVDNKDPTIGISCPPVPFLKMNVLNEVTRCLSDTGIFLLNLVCRSQELRKETFEKLRAVFAGVVSIKTKEDVNEVLICWRKNLHINKKQLEKATENFYKCTKEQSIVLPNDLLPIIDHMENIKL</sequence>
<evidence type="ECO:0000313" key="7">
    <source>
        <dbReference type="Proteomes" id="UP001367676"/>
    </source>
</evidence>
<name>A0AAN9TGJ0_9HEMI</name>
<keyword evidence="7" id="KW-1185">Reference proteome</keyword>
<proteinExistence type="inferred from homology"/>
<reference evidence="6 7" key="1">
    <citation type="submission" date="2024-03" db="EMBL/GenBank/DDBJ databases">
        <title>Adaptation during the transition from Ophiocordyceps entomopathogen to insect associate is accompanied by gene loss and intensified selection.</title>
        <authorList>
            <person name="Ward C.M."/>
            <person name="Onetto C.A."/>
            <person name="Borneman A.R."/>
        </authorList>
    </citation>
    <scope>NUCLEOTIDE SEQUENCE [LARGE SCALE GENOMIC DNA]</scope>
    <source>
        <strain evidence="6">AWRI1</strain>
        <tissue evidence="6">Single Adult Female</tissue>
    </source>
</reference>
<dbReference type="InterPro" id="IPR013216">
    <property type="entry name" value="Methyltransf_11"/>
</dbReference>